<accession>A0A073KCG5</accession>
<dbReference type="OrthoDB" id="1743319at2"/>
<evidence type="ECO:0000313" key="3">
    <source>
        <dbReference type="Proteomes" id="UP000027778"/>
    </source>
</evidence>
<dbReference type="EMBL" id="JOTM01000009">
    <property type="protein sequence ID" value="KEK24162.1"/>
    <property type="molecule type" value="Genomic_DNA"/>
</dbReference>
<dbReference type="Proteomes" id="UP000027778">
    <property type="component" value="Unassembled WGS sequence"/>
</dbReference>
<evidence type="ECO:0000313" key="2">
    <source>
        <dbReference type="EMBL" id="KEK24162.1"/>
    </source>
</evidence>
<dbReference type="AlphaFoldDB" id="A0A073KCG5"/>
<feature type="chain" id="PRO_5001692866" description="Lipoprotein" evidence="1">
    <location>
        <begin position="21"/>
        <end position="416"/>
    </location>
</feature>
<keyword evidence="1" id="KW-0732">Signal</keyword>
<evidence type="ECO:0000256" key="1">
    <source>
        <dbReference type="SAM" id="SignalP"/>
    </source>
</evidence>
<dbReference type="STRING" id="574375.AZF08_11435"/>
<keyword evidence="3" id="KW-1185">Reference proteome</keyword>
<dbReference type="PROSITE" id="PS51257">
    <property type="entry name" value="PROKAR_LIPOPROTEIN"/>
    <property type="match status" value="1"/>
</dbReference>
<evidence type="ECO:0008006" key="4">
    <source>
        <dbReference type="Google" id="ProtNLM"/>
    </source>
</evidence>
<reference evidence="2 3" key="1">
    <citation type="submission" date="2014-06" db="EMBL/GenBank/DDBJ databases">
        <title>Draft genome sequence of Bacillus gaemokensis JCM 15801 (MCCC 1A00707).</title>
        <authorList>
            <person name="Lai Q."/>
            <person name="Liu Y."/>
            <person name="Shao Z."/>
        </authorList>
    </citation>
    <scope>NUCLEOTIDE SEQUENCE [LARGE SCALE GENOMIC DNA]</scope>
    <source>
        <strain evidence="2 3">JCM 15801</strain>
    </source>
</reference>
<dbReference type="eggNOG" id="COG0457">
    <property type="taxonomic scope" value="Bacteria"/>
</dbReference>
<organism evidence="2 3">
    <name type="scientific">Bacillus gaemokensis</name>
    <dbReference type="NCBI Taxonomy" id="574375"/>
    <lineage>
        <taxon>Bacteria</taxon>
        <taxon>Bacillati</taxon>
        <taxon>Bacillota</taxon>
        <taxon>Bacilli</taxon>
        <taxon>Bacillales</taxon>
        <taxon>Bacillaceae</taxon>
        <taxon>Bacillus</taxon>
        <taxon>Bacillus cereus group</taxon>
    </lineage>
</organism>
<dbReference type="RefSeq" id="WP_033674792.1">
    <property type="nucleotide sequence ID" value="NZ_JOTM01000009.1"/>
</dbReference>
<protein>
    <recommendedName>
        <fullName evidence="4">Lipoprotein</fullName>
    </recommendedName>
</protein>
<comment type="caution">
    <text evidence="2">The sequence shown here is derived from an EMBL/GenBank/DDBJ whole genome shotgun (WGS) entry which is preliminary data.</text>
</comment>
<feature type="signal peptide" evidence="1">
    <location>
        <begin position="1"/>
        <end position="20"/>
    </location>
</feature>
<name>A0A073KCG5_9BACI</name>
<gene>
    <name evidence="2" type="ORF">BAGA_29355</name>
</gene>
<dbReference type="SUPFAM" id="SSF69318">
    <property type="entry name" value="Integrin alpha N-terminal domain"/>
    <property type="match status" value="1"/>
</dbReference>
<dbReference type="InterPro" id="IPR028994">
    <property type="entry name" value="Integrin_alpha_N"/>
</dbReference>
<sequence length="416" mass="48138">MRKALSIMGIILILTGCTIAETPTNLMEAPTYGSWLNELKEQMNKDLPVNYRLLTPISNRDKQTIWTMNINEDGKKEVVIFYKQSNEDYQVYLSFYKETDKGWKLQLTRTFIGEGLDYVAVGDFTGNHKKEILVGISTNREVSQNVVYAFSLEQNNITEIYNRDYTKLFVDDLNANGINDISLVTYKKNQRLQVDFIEEFKIVSNVSFDPYINEIQKIQLGHISKQKKAIVIDVGAGAHSGITYIAKFENSHFEKVFLDEDNPLINDFVLESQDVNRDGIIEFATTVQAKGWEEHSHAESPQFERYVQLDGNSGFKLIEERYINVEQGYFVKIPRELIGKITLSAENTSKNIQSFLYADTNEPWLEVHTFKHKEWLNVQDYEAAVKTTSRVYAVPKQFKYNKLKSYIKPLAEYQQE</sequence>
<proteinExistence type="predicted"/>